<dbReference type="EMBL" id="FNCY01000010">
    <property type="protein sequence ID" value="SDH92355.1"/>
    <property type="molecule type" value="Genomic_DNA"/>
</dbReference>
<dbReference type="Gene3D" id="3.90.1670.10">
    <property type="entry name" value="FdhE-like domain"/>
    <property type="match status" value="1"/>
</dbReference>
<reference evidence="6 7" key="1">
    <citation type="submission" date="2016-10" db="EMBL/GenBank/DDBJ databases">
        <authorList>
            <person name="de Groot N.N."/>
        </authorList>
    </citation>
    <scope>NUCLEOTIDE SEQUENCE [LARGE SCALE GENOMIC DNA]</scope>
    <source>
        <strain evidence="6 7">DSM 5885</strain>
    </source>
</reference>
<organism evidence="6 7">
    <name type="scientific">Propionivibrio dicarboxylicus</name>
    <dbReference type="NCBI Taxonomy" id="83767"/>
    <lineage>
        <taxon>Bacteria</taxon>
        <taxon>Pseudomonadati</taxon>
        <taxon>Pseudomonadota</taxon>
        <taxon>Betaproteobacteria</taxon>
        <taxon>Rhodocyclales</taxon>
        <taxon>Rhodocyclaceae</taxon>
        <taxon>Propionivibrio</taxon>
    </lineage>
</organism>
<dbReference type="Pfam" id="PF24859">
    <property type="entry name" value="FdhE_central"/>
    <property type="match status" value="1"/>
</dbReference>
<dbReference type="GO" id="GO:0051604">
    <property type="term" value="P:protein maturation"/>
    <property type="evidence" value="ECO:0007669"/>
    <property type="project" value="TreeGrafter"/>
</dbReference>
<name>A0A1G8GDB7_9RHOO</name>
<proteinExistence type="inferred from homology"/>
<dbReference type="InterPro" id="IPR056774">
    <property type="entry name" value="FdhE_N"/>
</dbReference>
<keyword evidence="7" id="KW-1185">Reference proteome</keyword>
<dbReference type="InterPro" id="IPR006452">
    <property type="entry name" value="Formate_DH_accessory"/>
</dbReference>
<keyword evidence="1 2" id="KW-0963">Cytoplasm</keyword>
<dbReference type="OrthoDB" id="9794151at2"/>
<accession>A0A1G8GDB7</accession>
<evidence type="ECO:0000313" key="6">
    <source>
        <dbReference type="EMBL" id="SDH92355.1"/>
    </source>
</evidence>
<evidence type="ECO:0000259" key="5">
    <source>
        <dbReference type="Pfam" id="PF24860"/>
    </source>
</evidence>
<dbReference type="CDD" id="cd16341">
    <property type="entry name" value="FdhE"/>
    <property type="match status" value="1"/>
</dbReference>
<dbReference type="Pfam" id="PF04216">
    <property type="entry name" value="FdhE_N"/>
    <property type="match status" value="1"/>
</dbReference>
<dbReference type="InterPro" id="IPR056796">
    <property type="entry name" value="FdhE_C"/>
</dbReference>
<dbReference type="PIRSF" id="PIRSF018296">
    <property type="entry name" value="Format_dh_formtn"/>
    <property type="match status" value="1"/>
</dbReference>
<dbReference type="InterPro" id="IPR056797">
    <property type="entry name" value="FdhE_central"/>
</dbReference>
<comment type="function">
    <text evidence="2">Necessary for formate dehydrogenase activity.</text>
</comment>
<dbReference type="STRING" id="83767.SAMN05660652_02549"/>
<protein>
    <recommendedName>
        <fullName evidence="2">Protein FdhE homolog</fullName>
    </recommendedName>
</protein>
<dbReference type="Proteomes" id="UP000198607">
    <property type="component" value="Unassembled WGS sequence"/>
</dbReference>
<evidence type="ECO:0000259" key="4">
    <source>
        <dbReference type="Pfam" id="PF24859"/>
    </source>
</evidence>
<feature type="domain" description="FdhE N-terminal" evidence="3">
    <location>
        <begin position="16"/>
        <end position="175"/>
    </location>
</feature>
<dbReference type="PANTHER" id="PTHR37689">
    <property type="entry name" value="PROTEIN FDHE"/>
    <property type="match status" value="1"/>
</dbReference>
<dbReference type="InterPro" id="IPR024064">
    <property type="entry name" value="FdhE-like_sf"/>
</dbReference>
<dbReference type="RefSeq" id="WP_091938243.1">
    <property type="nucleotide sequence ID" value="NZ_FNCY01000010.1"/>
</dbReference>
<dbReference type="Pfam" id="PF24860">
    <property type="entry name" value="FdhE_C"/>
    <property type="match status" value="1"/>
</dbReference>
<dbReference type="SUPFAM" id="SSF144020">
    <property type="entry name" value="FdhE-like"/>
    <property type="match status" value="1"/>
</dbReference>
<dbReference type="AlphaFoldDB" id="A0A1G8GDB7"/>
<evidence type="ECO:0000256" key="1">
    <source>
        <dbReference type="ARBA" id="ARBA00022490"/>
    </source>
</evidence>
<sequence>MTPTQTIEIHPSTEVPPVIQLPQPGRIFADRHARFAALSQQHSLSDWLAYLGRLTQAQHDIALTLDTLAPPPPDAVERARQHGMPPLAALSYPRPANWTDIARRLAEKMAKGAPEAMHAPLAALGAMTVTELDAIADALLDGRIDPDALPETTIVAAALQTIWTALAARLDVKTLAIPDPSELCPCCGSLPVASILKTSAQINNLRYLHCSLCNTEWNVPRATCTACNTDRDVNYRQIDGDDGSVRAECCDHCKSYLKIMAQEKNPGVDPVADDLATLALDLLVDEAGYSRSGPNLLLLGGAG</sequence>
<dbReference type="NCBIfam" id="TIGR01562">
    <property type="entry name" value="FdhE"/>
    <property type="match status" value="1"/>
</dbReference>
<evidence type="ECO:0000256" key="2">
    <source>
        <dbReference type="HAMAP-Rule" id="MF_00611"/>
    </source>
</evidence>
<feature type="domain" description="FdhE central" evidence="4">
    <location>
        <begin position="183"/>
        <end position="221"/>
    </location>
</feature>
<evidence type="ECO:0000313" key="7">
    <source>
        <dbReference type="Proteomes" id="UP000198607"/>
    </source>
</evidence>
<comment type="subcellular location">
    <subcellularLocation>
        <location evidence="2">Cytoplasm</location>
    </subcellularLocation>
</comment>
<dbReference type="HAMAP" id="MF_00611">
    <property type="entry name" value="FdeH"/>
    <property type="match status" value="1"/>
</dbReference>
<evidence type="ECO:0000259" key="3">
    <source>
        <dbReference type="Pfam" id="PF04216"/>
    </source>
</evidence>
<dbReference type="GO" id="GO:0005829">
    <property type="term" value="C:cytosol"/>
    <property type="evidence" value="ECO:0007669"/>
    <property type="project" value="TreeGrafter"/>
</dbReference>
<feature type="domain" description="FdhE C-terminal" evidence="5">
    <location>
        <begin position="224"/>
        <end position="298"/>
    </location>
</feature>
<gene>
    <name evidence="2" type="primary">fdhE</name>
    <name evidence="6" type="ORF">SAMN05660652_02549</name>
</gene>
<dbReference type="GO" id="GO:0008199">
    <property type="term" value="F:ferric iron binding"/>
    <property type="evidence" value="ECO:0007669"/>
    <property type="project" value="TreeGrafter"/>
</dbReference>
<comment type="similarity">
    <text evidence="2">Belongs to the FdhE family.</text>
</comment>
<dbReference type="PANTHER" id="PTHR37689:SF1">
    <property type="entry name" value="PROTEIN FDHE"/>
    <property type="match status" value="1"/>
</dbReference>